<accession>A0A2S0NDG9</accession>
<evidence type="ECO:0000313" key="3">
    <source>
        <dbReference type="Proteomes" id="UP000237889"/>
    </source>
</evidence>
<keyword evidence="2" id="KW-0808">Transferase</keyword>
<dbReference type="GO" id="GO:0016740">
    <property type="term" value="F:transferase activity"/>
    <property type="evidence" value="ECO:0007669"/>
    <property type="project" value="UniProtKB-KW"/>
</dbReference>
<dbReference type="Pfam" id="PF00581">
    <property type="entry name" value="Rhodanese"/>
    <property type="match status" value="1"/>
</dbReference>
<dbReference type="Proteomes" id="UP000237889">
    <property type="component" value="Chromosome"/>
</dbReference>
<dbReference type="InterPro" id="IPR036873">
    <property type="entry name" value="Rhodanese-like_dom_sf"/>
</dbReference>
<dbReference type="InterPro" id="IPR044240">
    <property type="entry name" value="STR4-like"/>
</dbReference>
<sequence length="148" mass="15832">MSHAQEAGYAGDIIPEDSLQALMQDPAAQLVDVRTTAEWAYIGAPDLKATGREPIRVEWQVFPGMAVNPDFVSTLVARLAERGAPKDAPLYFLCRSGVRSKAAAIAMTAAGHSRCYNVSGGFEGPHDEEGHRGTKAGWKAAGLPWVQP</sequence>
<dbReference type="EMBL" id="CP027668">
    <property type="protein sequence ID" value="AVO46195.1"/>
    <property type="molecule type" value="Genomic_DNA"/>
</dbReference>
<feature type="domain" description="Rhodanese" evidence="1">
    <location>
        <begin position="24"/>
        <end position="134"/>
    </location>
</feature>
<evidence type="ECO:0000313" key="2">
    <source>
        <dbReference type="EMBL" id="AVO46195.1"/>
    </source>
</evidence>
<dbReference type="Gene3D" id="3.40.250.10">
    <property type="entry name" value="Rhodanese-like domain"/>
    <property type="match status" value="1"/>
</dbReference>
<protein>
    <submittedName>
        <fullName evidence="2">Sulfurtransferase</fullName>
    </submittedName>
</protein>
<organism evidence="2 3">
    <name type="scientific">Phreatobacter cathodiphilus</name>
    <dbReference type="NCBI Taxonomy" id="1868589"/>
    <lineage>
        <taxon>Bacteria</taxon>
        <taxon>Pseudomonadati</taxon>
        <taxon>Pseudomonadota</taxon>
        <taxon>Alphaproteobacteria</taxon>
        <taxon>Hyphomicrobiales</taxon>
        <taxon>Phreatobacteraceae</taxon>
        <taxon>Phreatobacter</taxon>
    </lineage>
</organism>
<keyword evidence="3" id="KW-1185">Reference proteome</keyword>
<dbReference type="PANTHER" id="PTHR47377">
    <property type="entry name" value="RHODANESE-LIKE DOMAIN-CONTAINING PROTEIN 4, CHLOROPLASTIC"/>
    <property type="match status" value="1"/>
</dbReference>
<evidence type="ECO:0000259" key="1">
    <source>
        <dbReference type="PROSITE" id="PS50206"/>
    </source>
</evidence>
<dbReference type="PROSITE" id="PS50206">
    <property type="entry name" value="RHODANESE_3"/>
    <property type="match status" value="1"/>
</dbReference>
<dbReference type="InterPro" id="IPR001763">
    <property type="entry name" value="Rhodanese-like_dom"/>
</dbReference>
<dbReference type="SUPFAM" id="SSF52821">
    <property type="entry name" value="Rhodanese/Cell cycle control phosphatase"/>
    <property type="match status" value="1"/>
</dbReference>
<dbReference type="SMART" id="SM00450">
    <property type="entry name" value="RHOD"/>
    <property type="match status" value="1"/>
</dbReference>
<dbReference type="AlphaFoldDB" id="A0A2S0NDG9"/>
<gene>
    <name evidence="2" type="ORF">C6569_14620</name>
</gene>
<dbReference type="KEGG" id="phr:C6569_14620"/>
<proteinExistence type="predicted"/>
<dbReference type="OrthoDB" id="9815890at2"/>
<dbReference type="PANTHER" id="PTHR47377:SF1">
    <property type="entry name" value="RHODANESE-LIKE DOMAIN-CONTAINING PROTEIN 4, CHLOROPLASTIC"/>
    <property type="match status" value="1"/>
</dbReference>
<name>A0A2S0NDG9_9HYPH</name>
<reference evidence="2 3" key="1">
    <citation type="submission" date="2018-03" db="EMBL/GenBank/DDBJ databases">
        <title>Genome sequencing of Phreatobacter sp.</title>
        <authorList>
            <person name="Kim S.-J."/>
            <person name="Heo J."/>
            <person name="Kwon S.-W."/>
        </authorList>
    </citation>
    <scope>NUCLEOTIDE SEQUENCE [LARGE SCALE GENOMIC DNA]</scope>
    <source>
        <strain evidence="2 3">S-12</strain>
    </source>
</reference>